<sequence>MSDRPPLEACLKWKIRIESPSLSYAAKAVTRNVILAVDIPYPLLKAWHEFIASQKKERRQNAKTLDGGEGPSCSKSTYEQIRGEVDESLRVIASRVHALYGKTKGSRKKEELNSNNKRFHIFEGQILSVLDLKRDNNLMKDEIAEWKQSYANLKEEMEKLYQEMLLAVQEREE</sequence>
<reference evidence="2" key="1">
    <citation type="submission" date="2023-01" db="EMBL/GenBank/DDBJ databases">
        <title>Genome assembly of the deep-sea coral Lophelia pertusa.</title>
        <authorList>
            <person name="Herrera S."/>
            <person name="Cordes E."/>
        </authorList>
    </citation>
    <scope>NUCLEOTIDE SEQUENCE</scope>
    <source>
        <strain evidence="2">USNM1676648</strain>
        <tissue evidence="2">Polyp</tissue>
    </source>
</reference>
<dbReference type="AlphaFoldDB" id="A0A9W9ZLQ9"/>
<accession>A0A9W9ZLQ9</accession>
<name>A0A9W9ZLQ9_9CNID</name>
<evidence type="ECO:0000313" key="3">
    <source>
        <dbReference type="Proteomes" id="UP001163046"/>
    </source>
</evidence>
<keyword evidence="1" id="KW-0175">Coiled coil</keyword>
<gene>
    <name evidence="2" type="ORF">OS493_024018</name>
</gene>
<protein>
    <submittedName>
        <fullName evidence="2">Uncharacterized protein</fullName>
    </submittedName>
</protein>
<feature type="coiled-coil region" evidence="1">
    <location>
        <begin position="129"/>
        <end position="170"/>
    </location>
</feature>
<evidence type="ECO:0000313" key="2">
    <source>
        <dbReference type="EMBL" id="KAJ7384007.1"/>
    </source>
</evidence>
<organism evidence="2 3">
    <name type="scientific">Desmophyllum pertusum</name>
    <dbReference type="NCBI Taxonomy" id="174260"/>
    <lineage>
        <taxon>Eukaryota</taxon>
        <taxon>Metazoa</taxon>
        <taxon>Cnidaria</taxon>
        <taxon>Anthozoa</taxon>
        <taxon>Hexacorallia</taxon>
        <taxon>Scleractinia</taxon>
        <taxon>Caryophylliina</taxon>
        <taxon>Caryophylliidae</taxon>
        <taxon>Desmophyllum</taxon>
    </lineage>
</organism>
<proteinExistence type="predicted"/>
<keyword evidence="3" id="KW-1185">Reference proteome</keyword>
<dbReference type="OrthoDB" id="6010191at2759"/>
<dbReference type="EMBL" id="MU825891">
    <property type="protein sequence ID" value="KAJ7384007.1"/>
    <property type="molecule type" value="Genomic_DNA"/>
</dbReference>
<comment type="caution">
    <text evidence="2">The sequence shown here is derived from an EMBL/GenBank/DDBJ whole genome shotgun (WGS) entry which is preliminary data.</text>
</comment>
<evidence type="ECO:0000256" key="1">
    <source>
        <dbReference type="SAM" id="Coils"/>
    </source>
</evidence>
<dbReference type="Proteomes" id="UP001163046">
    <property type="component" value="Unassembled WGS sequence"/>
</dbReference>